<dbReference type="Proteomes" id="UP000326877">
    <property type="component" value="Unassembled WGS sequence"/>
</dbReference>
<dbReference type="AlphaFoldDB" id="A0A5N7CGK4"/>
<dbReference type="PROSITE" id="PS00414">
    <property type="entry name" value="PROFILIN"/>
    <property type="match status" value="1"/>
</dbReference>
<dbReference type="GO" id="GO:0003779">
    <property type="term" value="F:actin binding"/>
    <property type="evidence" value="ECO:0007669"/>
    <property type="project" value="InterPro"/>
</dbReference>
<gene>
    <name evidence="1" type="ORF">BDV23DRAFT_48646</name>
</gene>
<dbReference type="InterPro" id="IPR027310">
    <property type="entry name" value="Profilin_CS"/>
</dbReference>
<evidence type="ECO:0000313" key="1">
    <source>
        <dbReference type="EMBL" id="KAE8392898.1"/>
    </source>
</evidence>
<organism evidence="1">
    <name type="scientific">Petromyces alliaceus</name>
    <name type="common">Aspergillus alliaceus</name>
    <dbReference type="NCBI Taxonomy" id="209559"/>
    <lineage>
        <taxon>Eukaryota</taxon>
        <taxon>Fungi</taxon>
        <taxon>Dikarya</taxon>
        <taxon>Ascomycota</taxon>
        <taxon>Pezizomycotina</taxon>
        <taxon>Eurotiomycetes</taxon>
        <taxon>Eurotiomycetidae</taxon>
        <taxon>Eurotiales</taxon>
        <taxon>Aspergillaceae</taxon>
        <taxon>Aspergillus</taxon>
        <taxon>Aspergillus subgen. Circumdati</taxon>
    </lineage>
</organism>
<protein>
    <submittedName>
        <fullName evidence="1">Uncharacterized protein</fullName>
    </submittedName>
</protein>
<proteinExistence type="predicted"/>
<name>A0A5N7CGK4_PETAA</name>
<accession>A0A5N7CGK4</accession>
<dbReference type="EMBL" id="ML735233">
    <property type="protein sequence ID" value="KAE8392898.1"/>
    <property type="molecule type" value="Genomic_DNA"/>
</dbReference>
<sequence length="139" mass="15776">MSWQPISDLLLSVDPLRPRAWERTAFPEHIEAASFIFSPEPLRLGPPRFAGNGDQYHQDLCSLVLMTSSSCLRYKDSPTVNPWNNFASLSPRANICFIVRENIFVPRSRPRESTDVNITSSPRSIRTSIADSRIITRDT</sequence>
<reference evidence="1" key="1">
    <citation type="submission" date="2019-04" db="EMBL/GenBank/DDBJ databases">
        <title>Friends and foes A comparative genomics studyof 23 Aspergillus species from section Flavi.</title>
        <authorList>
            <consortium name="DOE Joint Genome Institute"/>
            <person name="Kjaerbolling I."/>
            <person name="Vesth T."/>
            <person name="Frisvad J.C."/>
            <person name="Nybo J.L."/>
            <person name="Theobald S."/>
            <person name="Kildgaard S."/>
            <person name="Isbrandt T."/>
            <person name="Kuo A."/>
            <person name="Sato A."/>
            <person name="Lyhne E.K."/>
            <person name="Kogle M.E."/>
            <person name="Wiebenga A."/>
            <person name="Kun R.S."/>
            <person name="Lubbers R.J."/>
            <person name="Makela M.R."/>
            <person name="Barry K."/>
            <person name="Chovatia M."/>
            <person name="Clum A."/>
            <person name="Daum C."/>
            <person name="Haridas S."/>
            <person name="He G."/>
            <person name="LaButti K."/>
            <person name="Lipzen A."/>
            <person name="Mondo S."/>
            <person name="Riley R."/>
            <person name="Salamov A."/>
            <person name="Simmons B.A."/>
            <person name="Magnuson J.K."/>
            <person name="Henrissat B."/>
            <person name="Mortensen U.H."/>
            <person name="Larsen T.O."/>
            <person name="Devries R.P."/>
            <person name="Grigoriev I.V."/>
            <person name="Machida M."/>
            <person name="Baker S.E."/>
            <person name="Andersen M.R."/>
        </authorList>
    </citation>
    <scope>NUCLEOTIDE SEQUENCE [LARGE SCALE GENOMIC DNA]</scope>
    <source>
        <strain evidence="1">IBT 14317</strain>
    </source>
</reference>